<dbReference type="Pfam" id="PF01757">
    <property type="entry name" value="Acyl_transf_3"/>
    <property type="match status" value="1"/>
</dbReference>
<dbReference type="OrthoDB" id="5405781at2759"/>
<evidence type="ECO:0000259" key="2">
    <source>
        <dbReference type="Pfam" id="PF01757"/>
    </source>
</evidence>
<gene>
    <name evidence="3" type="ORF">BDY21DRAFT_384482</name>
</gene>
<name>A0A6A6P8D9_9PEZI</name>
<dbReference type="Proteomes" id="UP000799766">
    <property type="component" value="Unassembled WGS sequence"/>
</dbReference>
<feature type="transmembrane region" description="Helical" evidence="1">
    <location>
        <begin position="106"/>
        <end position="129"/>
    </location>
</feature>
<dbReference type="PANTHER" id="PTHR23028:SF128">
    <property type="entry name" value="ACYLTRANSFERASE 3 DOMAIN-CONTAINING PROTEIN"/>
    <property type="match status" value="1"/>
</dbReference>
<accession>A0A6A6P8D9</accession>
<organism evidence="3 4">
    <name type="scientific">Lineolata rhizophorae</name>
    <dbReference type="NCBI Taxonomy" id="578093"/>
    <lineage>
        <taxon>Eukaryota</taxon>
        <taxon>Fungi</taxon>
        <taxon>Dikarya</taxon>
        <taxon>Ascomycota</taxon>
        <taxon>Pezizomycotina</taxon>
        <taxon>Dothideomycetes</taxon>
        <taxon>Dothideomycetes incertae sedis</taxon>
        <taxon>Lineolatales</taxon>
        <taxon>Lineolataceae</taxon>
        <taxon>Lineolata</taxon>
    </lineage>
</organism>
<evidence type="ECO:0000313" key="4">
    <source>
        <dbReference type="Proteomes" id="UP000799766"/>
    </source>
</evidence>
<dbReference type="PANTHER" id="PTHR23028">
    <property type="entry name" value="ACETYLTRANSFERASE"/>
    <property type="match status" value="1"/>
</dbReference>
<proteinExistence type="predicted"/>
<feature type="transmembrane region" description="Helical" evidence="1">
    <location>
        <begin position="379"/>
        <end position="403"/>
    </location>
</feature>
<feature type="domain" description="Acyltransferase 3" evidence="2">
    <location>
        <begin position="9"/>
        <end position="395"/>
    </location>
</feature>
<dbReference type="EMBL" id="MU001674">
    <property type="protein sequence ID" value="KAF2460077.1"/>
    <property type="molecule type" value="Genomic_DNA"/>
</dbReference>
<feature type="transmembrane region" description="Helical" evidence="1">
    <location>
        <begin position="58"/>
        <end position="77"/>
    </location>
</feature>
<reference evidence="3" key="1">
    <citation type="journal article" date="2020" name="Stud. Mycol.">
        <title>101 Dothideomycetes genomes: a test case for predicting lifestyles and emergence of pathogens.</title>
        <authorList>
            <person name="Haridas S."/>
            <person name="Albert R."/>
            <person name="Binder M."/>
            <person name="Bloem J."/>
            <person name="Labutti K."/>
            <person name="Salamov A."/>
            <person name="Andreopoulos B."/>
            <person name="Baker S."/>
            <person name="Barry K."/>
            <person name="Bills G."/>
            <person name="Bluhm B."/>
            <person name="Cannon C."/>
            <person name="Castanera R."/>
            <person name="Culley D."/>
            <person name="Daum C."/>
            <person name="Ezra D."/>
            <person name="Gonzalez J."/>
            <person name="Henrissat B."/>
            <person name="Kuo A."/>
            <person name="Liang C."/>
            <person name="Lipzen A."/>
            <person name="Lutzoni F."/>
            <person name="Magnuson J."/>
            <person name="Mondo S."/>
            <person name="Nolan M."/>
            <person name="Ohm R."/>
            <person name="Pangilinan J."/>
            <person name="Park H.-J."/>
            <person name="Ramirez L."/>
            <person name="Alfaro M."/>
            <person name="Sun H."/>
            <person name="Tritt A."/>
            <person name="Yoshinaga Y."/>
            <person name="Zwiers L.-H."/>
            <person name="Turgeon B."/>
            <person name="Goodwin S."/>
            <person name="Spatafora J."/>
            <person name="Crous P."/>
            <person name="Grigoriev I."/>
        </authorList>
    </citation>
    <scope>NUCLEOTIDE SEQUENCE</scope>
    <source>
        <strain evidence="3">ATCC 16933</strain>
    </source>
</reference>
<evidence type="ECO:0000313" key="3">
    <source>
        <dbReference type="EMBL" id="KAF2460077.1"/>
    </source>
</evidence>
<keyword evidence="1" id="KW-0812">Transmembrane</keyword>
<dbReference type="InterPro" id="IPR002656">
    <property type="entry name" value="Acyl_transf_3_dom"/>
</dbReference>
<keyword evidence="1" id="KW-1133">Transmembrane helix</keyword>
<keyword evidence="3" id="KW-0808">Transferase</keyword>
<sequence>MGNDPKNVKWVEGLRGIASFLVIMTHLTRAWDPSLFSPADSPDARPRLLQLPVLRIPWQGRVGVTIFAFLTGFVCAIKPLRLARSRAYHEAFSSVGKSAFRRPPRLVLPAGIAMCVAWGLAQLGAFTVARRADSAWIREASPFTEASLWGEVRRLWRVFLATWTNGHMDYDDHQWALLPLLKGSMMVYVVLAGTIYVKFRFRVVVYLAMLYYWHQNNHPETETFGQQLFFGMLLSDAAQSPTFQAFLAAHKWPRKIISPLLVAAGLYFASYPNANPEWRPWSNGLLSLSRAVFPPNVNVPKRYTALGVDLVILGLFLSPTAKEHLASAPFLYLGRHSFAVYLIHGTLLRTVLVWMLYGVSGQPWELTTDDAGTEVPVAYLPRVGSLAMAACVLLWLGVVYACAHAWTTYVDAWCARVTQRLEAWTFEEDEKRPLPS</sequence>
<dbReference type="InterPro" id="IPR050879">
    <property type="entry name" value="Acyltransferase_3"/>
</dbReference>
<protein>
    <submittedName>
        <fullName evidence="3">Acyltransferase</fullName>
    </submittedName>
</protein>
<keyword evidence="4" id="KW-1185">Reference proteome</keyword>
<dbReference type="GO" id="GO:0016747">
    <property type="term" value="F:acyltransferase activity, transferring groups other than amino-acyl groups"/>
    <property type="evidence" value="ECO:0007669"/>
    <property type="project" value="InterPro"/>
</dbReference>
<evidence type="ECO:0000256" key="1">
    <source>
        <dbReference type="SAM" id="Phobius"/>
    </source>
</evidence>
<feature type="transmembrane region" description="Helical" evidence="1">
    <location>
        <begin position="338"/>
        <end position="359"/>
    </location>
</feature>
<keyword evidence="3" id="KW-0012">Acyltransferase</keyword>
<feature type="transmembrane region" description="Helical" evidence="1">
    <location>
        <begin position="175"/>
        <end position="197"/>
    </location>
</feature>
<keyword evidence="1" id="KW-0472">Membrane</keyword>
<dbReference type="AlphaFoldDB" id="A0A6A6P8D9"/>